<keyword evidence="1" id="KW-1133">Transmembrane helix</keyword>
<gene>
    <name evidence="2" type="ORF">VFH_V105000</name>
</gene>
<dbReference type="PANTHER" id="PTHR36744">
    <property type="entry name" value="CYTOCHROME OXIDASE ASSEMBLY PROTEIN"/>
    <property type="match status" value="1"/>
</dbReference>
<reference evidence="2 3" key="1">
    <citation type="submission" date="2023-01" db="EMBL/GenBank/DDBJ databases">
        <authorList>
            <person name="Kreplak J."/>
        </authorList>
    </citation>
    <scope>NUCLEOTIDE SEQUENCE [LARGE SCALE GENOMIC DNA]</scope>
</reference>
<keyword evidence="1" id="KW-0472">Membrane</keyword>
<evidence type="ECO:0000313" key="2">
    <source>
        <dbReference type="EMBL" id="CAI8613928.1"/>
    </source>
</evidence>
<dbReference type="AlphaFoldDB" id="A0AAV1AVN0"/>
<keyword evidence="3" id="KW-1185">Reference proteome</keyword>
<feature type="transmembrane region" description="Helical" evidence="1">
    <location>
        <begin position="12"/>
        <end position="30"/>
    </location>
</feature>
<accession>A0AAV1AVN0</accession>
<proteinExistence type="predicted"/>
<evidence type="ECO:0000313" key="3">
    <source>
        <dbReference type="Proteomes" id="UP001157006"/>
    </source>
</evidence>
<evidence type="ECO:0000256" key="1">
    <source>
        <dbReference type="SAM" id="Phobius"/>
    </source>
</evidence>
<keyword evidence="1" id="KW-0812">Transmembrane</keyword>
<dbReference type="PANTHER" id="PTHR36744:SF2">
    <property type="entry name" value="CYTOCHROME OXIDASE ASSEMBLY PROTEIN"/>
    <property type="match status" value="1"/>
</dbReference>
<name>A0AAV1AVN0_VICFA</name>
<feature type="transmembrane region" description="Helical" evidence="1">
    <location>
        <begin position="37"/>
        <end position="55"/>
    </location>
</feature>
<organism evidence="2 3">
    <name type="scientific">Vicia faba</name>
    <name type="common">Broad bean</name>
    <name type="synonym">Faba vulgaris</name>
    <dbReference type="NCBI Taxonomy" id="3906"/>
    <lineage>
        <taxon>Eukaryota</taxon>
        <taxon>Viridiplantae</taxon>
        <taxon>Streptophyta</taxon>
        <taxon>Embryophyta</taxon>
        <taxon>Tracheophyta</taxon>
        <taxon>Spermatophyta</taxon>
        <taxon>Magnoliopsida</taxon>
        <taxon>eudicotyledons</taxon>
        <taxon>Gunneridae</taxon>
        <taxon>Pentapetalae</taxon>
        <taxon>rosids</taxon>
        <taxon>fabids</taxon>
        <taxon>Fabales</taxon>
        <taxon>Fabaceae</taxon>
        <taxon>Papilionoideae</taxon>
        <taxon>50 kb inversion clade</taxon>
        <taxon>NPAAA clade</taxon>
        <taxon>Hologalegina</taxon>
        <taxon>IRL clade</taxon>
        <taxon>Fabeae</taxon>
        <taxon>Vicia</taxon>
    </lineage>
</organism>
<dbReference type="EMBL" id="OX451740">
    <property type="protein sequence ID" value="CAI8613928.1"/>
    <property type="molecule type" value="Genomic_DNA"/>
</dbReference>
<sequence>MDSNRAVDSLSLLSFIPLLAIFKMAGGLGFRSLAPKTRNFIVGGLTTFVFGLYLASGGNDELQVAIDQFKADRNWRAARGTDELQVAIDKFEADKTTKEGEASNPSKV</sequence>
<protein>
    <submittedName>
        <fullName evidence="2">Uncharacterized protein</fullName>
    </submittedName>
</protein>
<dbReference type="Proteomes" id="UP001157006">
    <property type="component" value="Chromosome 5"/>
</dbReference>